<dbReference type="Gene3D" id="2.60.120.260">
    <property type="entry name" value="Galactose-binding domain-like"/>
    <property type="match status" value="1"/>
</dbReference>
<dbReference type="AlphaFoldDB" id="L9ZKQ0"/>
<dbReference type="SMART" id="SM00854">
    <property type="entry name" value="PGA_cap"/>
    <property type="match status" value="1"/>
</dbReference>
<reference evidence="4 5" key="1">
    <citation type="journal article" date="2014" name="PLoS Genet.">
        <title>Phylogenetically driven sequencing of extremely halophilic archaea reveals strategies for static and dynamic osmo-response.</title>
        <authorList>
            <person name="Becker E.A."/>
            <person name="Seitzer P.M."/>
            <person name="Tritt A."/>
            <person name="Larsen D."/>
            <person name="Krusor M."/>
            <person name="Yao A.I."/>
            <person name="Wu D."/>
            <person name="Madern D."/>
            <person name="Eisen J.A."/>
            <person name="Darling A.E."/>
            <person name="Facciotti M.T."/>
        </authorList>
    </citation>
    <scope>NUCLEOTIDE SEQUENCE [LARGE SCALE GENOMIC DNA]</scope>
    <source>
        <strain evidence="4 5">DSM 12281</strain>
    </source>
</reference>
<evidence type="ECO:0000256" key="2">
    <source>
        <dbReference type="SAM" id="MobiDB-lite"/>
    </source>
</evidence>
<keyword evidence="5" id="KW-1185">Reference proteome</keyword>
<dbReference type="PATRIC" id="fig|1230458.4.peg.3757"/>
<dbReference type="Pfam" id="PF09587">
    <property type="entry name" value="PGA_cap"/>
    <property type="match status" value="1"/>
</dbReference>
<evidence type="ECO:0000259" key="3">
    <source>
        <dbReference type="SMART" id="SM00854"/>
    </source>
</evidence>
<evidence type="ECO:0000313" key="4">
    <source>
        <dbReference type="EMBL" id="ELY86132.1"/>
    </source>
</evidence>
<protein>
    <submittedName>
        <fullName evidence="4">Poly-gamma-glutamate biosynthesis/capsule biosynthesis protein</fullName>
    </submittedName>
</protein>
<gene>
    <name evidence="4" type="ORF">C484_18677</name>
</gene>
<accession>L9ZKQ0</accession>
<dbReference type="CDD" id="cd07381">
    <property type="entry name" value="MPP_CapA"/>
    <property type="match status" value="1"/>
</dbReference>
<dbReference type="STRING" id="1230458.C484_18677"/>
<evidence type="ECO:0000256" key="1">
    <source>
        <dbReference type="ARBA" id="ARBA00005662"/>
    </source>
</evidence>
<dbReference type="PANTHER" id="PTHR33393:SF11">
    <property type="entry name" value="POLYGLUTAMINE SYNTHESIS ACCESSORY PROTEIN RV0574C-RELATED"/>
    <property type="match status" value="1"/>
</dbReference>
<organism evidence="4 5">
    <name type="scientific">Natrialba taiwanensis DSM 12281</name>
    <dbReference type="NCBI Taxonomy" id="1230458"/>
    <lineage>
        <taxon>Archaea</taxon>
        <taxon>Methanobacteriati</taxon>
        <taxon>Methanobacteriota</taxon>
        <taxon>Stenosarchaea group</taxon>
        <taxon>Halobacteria</taxon>
        <taxon>Halobacteriales</taxon>
        <taxon>Natrialbaceae</taxon>
        <taxon>Natrialba</taxon>
    </lineage>
</organism>
<comment type="caution">
    <text evidence="4">The sequence shown here is derived from an EMBL/GenBank/DDBJ whole genome shotgun (WGS) entry which is preliminary data.</text>
</comment>
<feature type="domain" description="Capsule synthesis protein CapA" evidence="3">
    <location>
        <begin position="1"/>
        <end position="267"/>
    </location>
</feature>
<dbReference type="Gene3D" id="3.60.21.10">
    <property type="match status" value="1"/>
</dbReference>
<feature type="region of interest" description="Disordered" evidence="2">
    <location>
        <begin position="1"/>
        <end position="33"/>
    </location>
</feature>
<comment type="similarity">
    <text evidence="1">Belongs to the CapA family.</text>
</comment>
<dbReference type="PANTHER" id="PTHR33393">
    <property type="entry name" value="POLYGLUTAMINE SYNTHESIS ACCESSORY PROTEIN RV0574C-RELATED"/>
    <property type="match status" value="1"/>
</dbReference>
<proteinExistence type="inferred from homology"/>
<evidence type="ECO:0000313" key="5">
    <source>
        <dbReference type="Proteomes" id="UP000011648"/>
    </source>
</evidence>
<sequence>MFGRRFYEPNDDSSSPRIEFDEDSLTESHQSVMQPTTALLETPDITSINLETPLTTAEPAHPSKSYQFASRPEAVAALESAGVDYAALGNNHAMDALEEGFQDTTQNLETADIDYSGAGYGSDEAWEPAVVERGDLTLAFISCTTVNGQQFDVNWSADRDAGGEYEIEQDGETKTIPADLGVAEPNPDRLEAAITDANQQADVVIVQIHGGSEYNRKQTDTVESLSYHAADVGADLVVNHHPHVAGGIEYYDDTLIAWTLGNFVFDQEFWEPLRSYVLTVEVTNDAIVRGGVEPILINGFVPKGVTGSARQRLLHEITGLSSSDFVVQDDRVTDLTSGPVTEPAEGRVEIQEDGELLERTTGAISNIESQSGTVRFGHDRLITGEFSDSVVDDQRFNGPLWRYGRNGESKNQPEYGSEGGGLRLTRDPDNTERAFLTPRYRIRAYEDEYSLSLTYRGTIDENASIQVSWYDERHGNSFTSSTHSIPNTDGEWDSVMFNLSVPENGRYIDVFVFLEPPTSKETKIDIDRVRLVEWLDGDQLRKANHLDLDGSVTVDVINGDDFDWQPTSVDWL</sequence>
<dbReference type="InterPro" id="IPR052169">
    <property type="entry name" value="CW_Biosynth-Accessory"/>
</dbReference>
<dbReference type="Proteomes" id="UP000011648">
    <property type="component" value="Unassembled WGS sequence"/>
</dbReference>
<dbReference type="SUPFAM" id="SSF56300">
    <property type="entry name" value="Metallo-dependent phosphatases"/>
    <property type="match status" value="1"/>
</dbReference>
<feature type="region of interest" description="Disordered" evidence="2">
    <location>
        <begin position="402"/>
        <end position="429"/>
    </location>
</feature>
<name>L9ZKQ0_9EURY</name>
<dbReference type="InterPro" id="IPR019079">
    <property type="entry name" value="Capsule_synth_CapA"/>
</dbReference>
<dbReference type="InterPro" id="IPR029052">
    <property type="entry name" value="Metallo-depent_PP-like"/>
</dbReference>
<dbReference type="EMBL" id="AOIL01000064">
    <property type="protein sequence ID" value="ELY86132.1"/>
    <property type="molecule type" value="Genomic_DNA"/>
</dbReference>